<proteinExistence type="predicted"/>
<dbReference type="AlphaFoldDB" id="A0A317XJC6"/>
<gene>
    <name evidence="2" type="ORF">BCV70DRAFT_48383</name>
</gene>
<protein>
    <submittedName>
        <fullName evidence="2">Uncharacterized protein</fullName>
    </submittedName>
</protein>
<name>A0A317XJC6_9BASI</name>
<keyword evidence="3" id="KW-1185">Reference proteome</keyword>
<feature type="region of interest" description="Disordered" evidence="1">
    <location>
        <begin position="1"/>
        <end position="23"/>
    </location>
</feature>
<evidence type="ECO:0000313" key="2">
    <source>
        <dbReference type="EMBL" id="PWY97628.1"/>
    </source>
</evidence>
<dbReference type="InParanoid" id="A0A317XJC6"/>
<reference evidence="2 3" key="1">
    <citation type="journal article" date="2018" name="Mol. Biol. Evol.">
        <title>Broad Genomic Sampling Reveals a Smut Pathogenic Ancestry of the Fungal Clade Ustilaginomycotina.</title>
        <authorList>
            <person name="Kijpornyongpan T."/>
            <person name="Mondo S.J."/>
            <person name="Barry K."/>
            <person name="Sandor L."/>
            <person name="Lee J."/>
            <person name="Lipzen A."/>
            <person name="Pangilinan J."/>
            <person name="LaButti K."/>
            <person name="Hainaut M."/>
            <person name="Henrissat B."/>
            <person name="Grigoriev I.V."/>
            <person name="Spatafora J.W."/>
            <person name="Aime M.C."/>
        </authorList>
    </citation>
    <scope>NUCLEOTIDE SEQUENCE [LARGE SCALE GENOMIC DNA]</scope>
    <source>
        <strain evidence="2 3">MCA 3645</strain>
    </source>
</reference>
<sequence length="208" mass="22875">MSHSASDRGREGPTESTSEPPPVGFGPFFLPLDPSGSFYSPFAAMACKALRLVVFPFLRPQRLHDPLMHGYTLVSPLAEFSLWPTMCGCKHWHGSSLNRRVDATAASRFQAATQLGTFCVRLRSLMLIRCAIQSSACVPSLCMLGSALAITPEKVDLNCNLVHCLSMTVRGHLHRGCAPSALTVLFNVLRFQKAQKKNPTSFRQRVDL</sequence>
<dbReference type="EMBL" id="KZ819204">
    <property type="protein sequence ID" value="PWY97628.1"/>
    <property type="molecule type" value="Genomic_DNA"/>
</dbReference>
<feature type="compositionally biased region" description="Basic and acidic residues" evidence="1">
    <location>
        <begin position="1"/>
        <end position="13"/>
    </location>
</feature>
<dbReference type="Proteomes" id="UP000246740">
    <property type="component" value="Unassembled WGS sequence"/>
</dbReference>
<accession>A0A317XJC6</accession>
<evidence type="ECO:0000256" key="1">
    <source>
        <dbReference type="SAM" id="MobiDB-lite"/>
    </source>
</evidence>
<organism evidence="2 3">
    <name type="scientific">Testicularia cyperi</name>
    <dbReference type="NCBI Taxonomy" id="1882483"/>
    <lineage>
        <taxon>Eukaryota</taxon>
        <taxon>Fungi</taxon>
        <taxon>Dikarya</taxon>
        <taxon>Basidiomycota</taxon>
        <taxon>Ustilaginomycotina</taxon>
        <taxon>Ustilaginomycetes</taxon>
        <taxon>Ustilaginales</taxon>
        <taxon>Anthracoideaceae</taxon>
        <taxon>Testicularia</taxon>
    </lineage>
</organism>
<evidence type="ECO:0000313" key="3">
    <source>
        <dbReference type="Proteomes" id="UP000246740"/>
    </source>
</evidence>